<name>A0A8R1HHL1_CAEJA</name>
<evidence type="ECO:0000313" key="1">
    <source>
        <dbReference type="EnsemblMetazoa" id="CJA01922.1"/>
    </source>
</evidence>
<evidence type="ECO:0000313" key="2">
    <source>
        <dbReference type="Proteomes" id="UP000005237"/>
    </source>
</evidence>
<reference evidence="1" key="2">
    <citation type="submission" date="2022-06" db="UniProtKB">
        <authorList>
            <consortium name="EnsemblMetazoa"/>
        </authorList>
    </citation>
    <scope>IDENTIFICATION</scope>
    <source>
        <strain evidence="1">DF5081</strain>
    </source>
</reference>
<keyword evidence="2" id="KW-1185">Reference proteome</keyword>
<dbReference type="Pfam" id="PF08560">
    <property type="entry name" value="DUF1757"/>
    <property type="match status" value="1"/>
</dbReference>
<dbReference type="EnsemblMetazoa" id="CJA01922.1">
    <property type="protein sequence ID" value="CJA01922.1"/>
    <property type="gene ID" value="WBGene00121126"/>
</dbReference>
<sequence length="154" mass="16576">MSSTWFKNFAGFRANEFEMLQVPNPRAEFGIHVTIKSIQTGALVGSILAPIGFLLQGNKPNQKNIIDSFVSGGQNGALLGAVMGPILTYLTVKDMNTISLYDKCYRLRFNEKALNADRTAVVSAAVGYLSSGSAGLVVGLDLSLLISNLFGWRS</sequence>
<dbReference type="AlphaFoldDB" id="A0A8R1HHL1"/>
<dbReference type="OMA" id="GFRQSEF"/>
<proteinExistence type="predicted"/>
<accession>A0A8R1HHL1</accession>
<dbReference type="PANTHER" id="PTHR38636:SF1">
    <property type="entry name" value="CHLORIDE CHANNEL PROTEIN CLC-D"/>
    <property type="match status" value="1"/>
</dbReference>
<dbReference type="InterPro" id="IPR013869">
    <property type="entry name" value="DUF1757"/>
</dbReference>
<organism evidence="1 2">
    <name type="scientific">Caenorhabditis japonica</name>
    <dbReference type="NCBI Taxonomy" id="281687"/>
    <lineage>
        <taxon>Eukaryota</taxon>
        <taxon>Metazoa</taxon>
        <taxon>Ecdysozoa</taxon>
        <taxon>Nematoda</taxon>
        <taxon>Chromadorea</taxon>
        <taxon>Rhabditida</taxon>
        <taxon>Rhabditina</taxon>
        <taxon>Rhabditomorpha</taxon>
        <taxon>Rhabditoidea</taxon>
        <taxon>Rhabditidae</taxon>
        <taxon>Peloderinae</taxon>
        <taxon>Caenorhabditis</taxon>
    </lineage>
</organism>
<reference evidence="2" key="1">
    <citation type="submission" date="2010-08" db="EMBL/GenBank/DDBJ databases">
        <authorList>
            <consortium name="Caenorhabditis japonica Sequencing Consortium"/>
            <person name="Wilson R.K."/>
        </authorList>
    </citation>
    <scope>NUCLEOTIDE SEQUENCE [LARGE SCALE GENOMIC DNA]</scope>
    <source>
        <strain evidence="2">DF5081</strain>
    </source>
</reference>
<protein>
    <submittedName>
        <fullName evidence="1">Uncharacterized protein</fullName>
    </submittedName>
</protein>
<dbReference type="PANTHER" id="PTHR38636">
    <property type="entry name" value="PROTEIN CBG20488"/>
    <property type="match status" value="1"/>
</dbReference>
<dbReference type="Proteomes" id="UP000005237">
    <property type="component" value="Unassembled WGS sequence"/>
</dbReference>